<feature type="binding site" evidence="14">
    <location>
        <position position="579"/>
    </location>
    <ligand>
        <name>ATP</name>
        <dbReference type="ChEBI" id="CHEBI:30616"/>
    </ligand>
</feature>
<dbReference type="Proteomes" id="UP001209878">
    <property type="component" value="Unassembled WGS sequence"/>
</dbReference>
<dbReference type="PANTHER" id="PTHR24092">
    <property type="entry name" value="PROBABLE PHOSPHOLIPID-TRANSPORTING ATPASE"/>
    <property type="match status" value="1"/>
</dbReference>
<feature type="binding site" evidence="14">
    <location>
        <position position="580"/>
    </location>
    <ligand>
        <name>ATP</name>
        <dbReference type="ChEBI" id="CHEBI:30616"/>
    </ligand>
</feature>
<evidence type="ECO:0000256" key="9">
    <source>
        <dbReference type="ARBA" id="ARBA00022967"/>
    </source>
</evidence>
<feature type="transmembrane region" description="Helical" evidence="16">
    <location>
        <begin position="898"/>
        <end position="921"/>
    </location>
</feature>
<dbReference type="NCBIfam" id="TIGR01652">
    <property type="entry name" value="ATPase-Plipid"/>
    <property type="match status" value="1"/>
</dbReference>
<dbReference type="GO" id="GO:0045332">
    <property type="term" value="P:phospholipid translocation"/>
    <property type="evidence" value="ECO:0007669"/>
    <property type="project" value="TreeGrafter"/>
</dbReference>
<dbReference type="GO" id="GO:0005886">
    <property type="term" value="C:plasma membrane"/>
    <property type="evidence" value="ECO:0007669"/>
    <property type="project" value="TreeGrafter"/>
</dbReference>
<dbReference type="PRINTS" id="PR00119">
    <property type="entry name" value="CATATPASE"/>
</dbReference>
<dbReference type="InterPro" id="IPR044492">
    <property type="entry name" value="P_typ_ATPase_HD_dom"/>
</dbReference>
<dbReference type="SUPFAM" id="SSF81660">
    <property type="entry name" value="Metal cation-transporting ATPase, ATP-binding domain N"/>
    <property type="match status" value="1"/>
</dbReference>
<feature type="binding site" evidence="14">
    <location>
        <position position="696"/>
    </location>
    <ligand>
        <name>ATP</name>
        <dbReference type="ChEBI" id="CHEBI:30616"/>
    </ligand>
</feature>
<name>A0AAD9KLM9_RIDPI</name>
<evidence type="ECO:0000256" key="14">
    <source>
        <dbReference type="PIRSR" id="PIRSR606539-2"/>
    </source>
</evidence>
<dbReference type="SFLD" id="SFLDG00002">
    <property type="entry name" value="C1.7:_P-type_atpase_like"/>
    <property type="match status" value="1"/>
</dbReference>
<keyword evidence="20" id="KW-1185">Reference proteome</keyword>
<comment type="similarity">
    <text evidence="3 16">Belongs to the cation transport ATPase (P-type) (TC 3.A.3) family. Type IV subfamily.</text>
</comment>
<evidence type="ECO:0000256" key="6">
    <source>
        <dbReference type="ARBA" id="ARBA00022741"/>
    </source>
</evidence>
<dbReference type="SUPFAM" id="SSF81665">
    <property type="entry name" value="Calcium ATPase, transmembrane domain M"/>
    <property type="match status" value="1"/>
</dbReference>
<feature type="binding site" evidence="14">
    <location>
        <position position="578"/>
    </location>
    <ligand>
        <name>ATP</name>
        <dbReference type="ChEBI" id="CHEBI:30616"/>
    </ligand>
</feature>
<protein>
    <recommendedName>
        <fullName evidence="16">Phospholipid-transporting ATPase</fullName>
        <ecNumber evidence="16">7.6.2.1</ecNumber>
    </recommendedName>
</protein>
<feature type="binding site" evidence="14">
    <location>
        <position position="402"/>
    </location>
    <ligand>
        <name>ATP</name>
        <dbReference type="ChEBI" id="CHEBI:30616"/>
    </ligand>
</feature>
<dbReference type="Gene3D" id="3.40.1110.10">
    <property type="entry name" value="Calcium-transporting ATPase, cytoplasmic domain N"/>
    <property type="match status" value="1"/>
</dbReference>
<dbReference type="EC" id="7.6.2.1" evidence="16"/>
<dbReference type="InterPro" id="IPR001757">
    <property type="entry name" value="P_typ_ATPase"/>
</dbReference>
<dbReference type="GO" id="GO:0005524">
    <property type="term" value="F:ATP binding"/>
    <property type="evidence" value="ECO:0007669"/>
    <property type="project" value="UniProtKB-UniRule"/>
</dbReference>
<keyword evidence="11 16" id="KW-0472">Membrane</keyword>
<feature type="binding site" evidence="14">
    <location>
        <position position="310"/>
    </location>
    <ligand>
        <name>ATP</name>
        <dbReference type="ChEBI" id="CHEBI:30616"/>
    </ligand>
</feature>
<dbReference type="EMBL" id="JAODUO010000862">
    <property type="protein sequence ID" value="KAK2173622.1"/>
    <property type="molecule type" value="Genomic_DNA"/>
</dbReference>
<evidence type="ECO:0000256" key="13">
    <source>
        <dbReference type="PIRSR" id="PIRSR606539-1"/>
    </source>
</evidence>
<evidence type="ECO:0000256" key="1">
    <source>
        <dbReference type="ARBA" id="ARBA00004141"/>
    </source>
</evidence>
<feature type="transmembrane region" description="Helical" evidence="16">
    <location>
        <begin position="754"/>
        <end position="776"/>
    </location>
</feature>
<feature type="domain" description="P-type ATPase A" evidence="17">
    <location>
        <begin position="22"/>
        <end position="83"/>
    </location>
</feature>
<dbReference type="AlphaFoldDB" id="A0AAD9KLM9"/>
<feature type="binding site" evidence="14">
    <location>
        <position position="666"/>
    </location>
    <ligand>
        <name>ATP</name>
        <dbReference type="ChEBI" id="CHEBI:30616"/>
    </ligand>
</feature>
<dbReference type="GO" id="GO:0016887">
    <property type="term" value="F:ATP hydrolysis activity"/>
    <property type="evidence" value="ECO:0007669"/>
    <property type="project" value="InterPro"/>
</dbReference>
<evidence type="ECO:0000259" key="18">
    <source>
        <dbReference type="Pfam" id="PF16212"/>
    </source>
</evidence>
<dbReference type="FunFam" id="3.40.50.1000:FF:000034">
    <property type="entry name" value="Phospholipid-transporting ATPase"/>
    <property type="match status" value="1"/>
</dbReference>
<feature type="binding site" evidence="14">
    <location>
        <position position="443"/>
    </location>
    <ligand>
        <name>ATP</name>
        <dbReference type="ChEBI" id="CHEBI:30616"/>
    </ligand>
</feature>
<keyword evidence="10 16" id="KW-1133">Transmembrane helix</keyword>
<comment type="caution">
    <text evidence="19">The sequence shown here is derived from an EMBL/GenBank/DDBJ whole genome shotgun (WGS) entry which is preliminary data.</text>
</comment>
<feature type="transmembrane region" description="Helical" evidence="16">
    <location>
        <begin position="191"/>
        <end position="210"/>
    </location>
</feature>
<feature type="binding site" evidence="15">
    <location>
        <position position="693"/>
    </location>
    <ligand>
        <name>Mg(2+)</name>
        <dbReference type="ChEBI" id="CHEBI:18420"/>
    </ligand>
</feature>
<evidence type="ECO:0000256" key="5">
    <source>
        <dbReference type="ARBA" id="ARBA00022723"/>
    </source>
</evidence>
<evidence type="ECO:0000256" key="11">
    <source>
        <dbReference type="ARBA" id="ARBA00023136"/>
    </source>
</evidence>
<dbReference type="InterPro" id="IPR036412">
    <property type="entry name" value="HAD-like_sf"/>
</dbReference>
<dbReference type="InterPro" id="IPR006539">
    <property type="entry name" value="P-type_ATPase_IV"/>
</dbReference>
<feature type="binding site" evidence="14">
    <location>
        <position position="311"/>
    </location>
    <ligand>
        <name>ATP</name>
        <dbReference type="ChEBI" id="CHEBI:30616"/>
    </ligand>
</feature>
<evidence type="ECO:0000256" key="3">
    <source>
        <dbReference type="ARBA" id="ARBA00008109"/>
    </source>
</evidence>
<feature type="transmembrane region" description="Helical" evidence="16">
    <location>
        <begin position="941"/>
        <end position="964"/>
    </location>
</feature>
<comment type="cofactor">
    <cofactor evidence="15">
        <name>Mg(2+)</name>
        <dbReference type="ChEBI" id="CHEBI:18420"/>
    </cofactor>
</comment>
<evidence type="ECO:0000256" key="8">
    <source>
        <dbReference type="ARBA" id="ARBA00022842"/>
    </source>
</evidence>
<keyword evidence="7 14" id="KW-0067">ATP-binding</keyword>
<dbReference type="InterPro" id="IPR023214">
    <property type="entry name" value="HAD_sf"/>
</dbReference>
<feature type="transmembrane region" description="Helical" evidence="16">
    <location>
        <begin position="870"/>
        <end position="891"/>
    </location>
</feature>
<feature type="binding site" evidence="14">
    <location>
        <position position="309"/>
    </location>
    <ligand>
        <name>ATP</name>
        <dbReference type="ChEBI" id="CHEBI:30616"/>
    </ligand>
</feature>
<dbReference type="InterPro" id="IPR023298">
    <property type="entry name" value="ATPase_P-typ_TM_dom_sf"/>
</dbReference>
<dbReference type="Pfam" id="PF16212">
    <property type="entry name" value="PhoLip_ATPase_C"/>
    <property type="match status" value="1"/>
</dbReference>
<dbReference type="Pfam" id="PF13246">
    <property type="entry name" value="Cation_ATPase"/>
    <property type="match status" value="1"/>
</dbReference>
<proteinExistence type="inferred from homology"/>
<dbReference type="PROSITE" id="PS00154">
    <property type="entry name" value="ATPASE_E1_E2"/>
    <property type="match status" value="1"/>
</dbReference>
<dbReference type="SFLD" id="SFLDS00003">
    <property type="entry name" value="Haloacid_Dehalogenase"/>
    <property type="match status" value="1"/>
</dbReference>
<keyword evidence="9 16" id="KW-1278">Translocase</keyword>
<dbReference type="GO" id="GO:0005783">
    <property type="term" value="C:endoplasmic reticulum"/>
    <property type="evidence" value="ECO:0007669"/>
    <property type="project" value="TreeGrafter"/>
</dbReference>
<feature type="binding site" evidence="14">
    <location>
        <position position="466"/>
    </location>
    <ligand>
        <name>ATP</name>
        <dbReference type="ChEBI" id="CHEBI:30616"/>
    </ligand>
</feature>
<feature type="binding site" evidence="15">
    <location>
        <position position="309"/>
    </location>
    <ligand>
        <name>Mg(2+)</name>
        <dbReference type="ChEBI" id="CHEBI:18420"/>
    </ligand>
</feature>
<feature type="binding site" evidence="14">
    <location>
        <position position="697"/>
    </location>
    <ligand>
        <name>ATP</name>
        <dbReference type="ChEBI" id="CHEBI:30616"/>
    </ligand>
</feature>
<feature type="domain" description="P-type ATPase C-terminal" evidence="18">
    <location>
        <begin position="719"/>
        <end position="968"/>
    </location>
</feature>
<dbReference type="InterPro" id="IPR059000">
    <property type="entry name" value="ATPase_P-type_domA"/>
</dbReference>
<dbReference type="InterPro" id="IPR023299">
    <property type="entry name" value="ATPase_P-typ_cyto_dom_N"/>
</dbReference>
<evidence type="ECO:0000313" key="19">
    <source>
        <dbReference type="EMBL" id="KAK2173622.1"/>
    </source>
</evidence>
<dbReference type="PANTHER" id="PTHR24092:SF175">
    <property type="entry name" value="PHOSPHOLIPID-TRANSPORTING ATPASE"/>
    <property type="match status" value="1"/>
</dbReference>
<evidence type="ECO:0000256" key="10">
    <source>
        <dbReference type="ARBA" id="ARBA00022989"/>
    </source>
</evidence>
<dbReference type="SUPFAM" id="SSF81653">
    <property type="entry name" value="Calcium ATPase, transduction domain A"/>
    <property type="match status" value="1"/>
</dbReference>
<evidence type="ECO:0000256" key="12">
    <source>
        <dbReference type="ARBA" id="ARBA00034036"/>
    </source>
</evidence>
<keyword evidence="5 15" id="KW-0479">Metal-binding</keyword>
<evidence type="ECO:0000256" key="7">
    <source>
        <dbReference type="ARBA" id="ARBA00022840"/>
    </source>
</evidence>
<dbReference type="SFLD" id="SFLDF00027">
    <property type="entry name" value="p-type_atpase"/>
    <property type="match status" value="1"/>
</dbReference>
<dbReference type="Gene3D" id="3.40.50.1000">
    <property type="entry name" value="HAD superfamily/HAD-like"/>
    <property type="match status" value="1"/>
</dbReference>
<feature type="transmembrane region" description="Helical" evidence="16">
    <location>
        <begin position="782"/>
        <end position="803"/>
    </location>
</feature>
<feature type="active site" description="4-aspartylphosphate intermediate" evidence="13">
    <location>
        <position position="309"/>
    </location>
</feature>
<keyword evidence="6 14" id="KW-0547">Nucleotide-binding</keyword>
<keyword evidence="8 15" id="KW-0460">Magnesium</keyword>
<dbReference type="Gene3D" id="2.70.150.10">
    <property type="entry name" value="Calcium-transporting ATPase, cytoplasmic transduction domain A"/>
    <property type="match status" value="1"/>
</dbReference>
<dbReference type="InterPro" id="IPR032630">
    <property type="entry name" value="P_typ_ATPase_c"/>
</dbReference>
<gene>
    <name evidence="19" type="ORF">NP493_862g01006</name>
</gene>
<dbReference type="Pfam" id="PF00122">
    <property type="entry name" value="E1-E2_ATPase"/>
    <property type="match status" value="1"/>
</dbReference>
<feature type="binding site" evidence="14">
    <location>
        <position position="498"/>
    </location>
    <ligand>
        <name>ATP</name>
        <dbReference type="ChEBI" id="CHEBI:30616"/>
    </ligand>
</feature>
<dbReference type="GO" id="GO:0000287">
    <property type="term" value="F:magnesium ion binding"/>
    <property type="evidence" value="ECO:0007669"/>
    <property type="project" value="UniProtKB-UniRule"/>
</dbReference>
<evidence type="ECO:0000256" key="16">
    <source>
        <dbReference type="RuleBase" id="RU362033"/>
    </source>
</evidence>
<sequence length="1004" mass="113938">MACLCCQGYEDVLRHRTDADVNSRHVHVLRGGVIETLHSRDIQVGDIVQVHKNHAIPCDMILLSSDNEDGICYITTANLDGETNNKRFTSISETRRCDNVASLNEMRALAECEEPTADLYRFVGRITIHTPGGGAVVKPLGPENLLLRSSRLKNTGFVFGFAIYTGQDTKISLNFMTGKAKFSRIEKRMNMYLLAFLVFLVLYSAIWVGLKYNFYQQPVHHHSRMWYLPYPEPDLNVLEVVEEFLSFMVLSNYLIPISLYVTLELQKFLGSKFFQWDVKMYDPFTNQPAKALTSDLNEELGQVQYLFTDKTGTLTENNMVFRYCSINGQKYEECIGRLFLCTGQSGSSEPLLLDSYSEEVEEMLVTLALCHTVHVERKDGLPASLRSETGFDYDYQAISPDEKALIEACRRFGMVFHGLRDNYLDLTVRGEDRQYYLHHLLEFDPVRKCMSVITEDAKGKYMLLCKGADSAVLEKVNDGADLDTVDCHLTDYAKLGLRTLVIATRELSATEFQKYDRMLTDAKNALANRDELLAEVYDCVETDLTLLGVTAIEDTLQPEVKETLVALRKAGIKVWVLTGDKEETAINISYSAGHFHPNMTEVRLTKQHNAKECEDRLMEISHILDDNAHKTHALILDGISLTYVLESQSTFFADVCRRATTVLCCRMSPLQKSQVVRIMKRSQGRPTTAAIGDGANDVSMIQEADVGLGIAGNEGRQAVMSSDYAIARFCFLQRALLLHGQYYYQRTATLVQYFFYKNVAMIIAEVYFTLFSALSAQSLFDGFLLIFYNMTFTSLPIFMYGLFEQNTPQDDLIRDPSLYKRIRNNALLSAGECIKWTLLGLWHSVVFFYGVWFMLSSSHSGAYDGQMMGIYDYGLIVFTACIITVNIKLMLKTRYWNIIMFGSFFISFAVYFASTVVYTILVWPEFVSSQSHLIGSFVRVFSIPTVWLTLLVLVVIALIPDLIFDIITATRLQRETDERQLQTVSTAPSCCIFVSDHARAKWNS</sequence>
<evidence type="ECO:0000313" key="20">
    <source>
        <dbReference type="Proteomes" id="UP001209878"/>
    </source>
</evidence>
<dbReference type="InterPro" id="IPR008250">
    <property type="entry name" value="ATPase_P-typ_transduc_dom_A_sf"/>
</dbReference>
<evidence type="ECO:0000256" key="2">
    <source>
        <dbReference type="ARBA" id="ARBA00004308"/>
    </source>
</evidence>
<comment type="subcellular location">
    <subcellularLocation>
        <location evidence="2">Endomembrane system</location>
    </subcellularLocation>
    <subcellularLocation>
        <location evidence="1 16">Membrane</location>
        <topology evidence="1 16">Multi-pass membrane protein</topology>
    </subcellularLocation>
</comment>
<organism evidence="19 20">
    <name type="scientific">Ridgeia piscesae</name>
    <name type="common">Tubeworm</name>
    <dbReference type="NCBI Taxonomy" id="27915"/>
    <lineage>
        <taxon>Eukaryota</taxon>
        <taxon>Metazoa</taxon>
        <taxon>Spiralia</taxon>
        <taxon>Lophotrochozoa</taxon>
        <taxon>Annelida</taxon>
        <taxon>Polychaeta</taxon>
        <taxon>Sedentaria</taxon>
        <taxon>Canalipalpata</taxon>
        <taxon>Sabellida</taxon>
        <taxon>Siboglinidae</taxon>
        <taxon>Ridgeia</taxon>
    </lineage>
</organism>
<dbReference type="SUPFAM" id="SSF56784">
    <property type="entry name" value="HAD-like"/>
    <property type="match status" value="1"/>
</dbReference>
<evidence type="ECO:0000256" key="15">
    <source>
        <dbReference type="PIRSR" id="PIRSR606539-3"/>
    </source>
</evidence>
<dbReference type="GO" id="GO:0140326">
    <property type="term" value="F:ATPase-coupled intramembrane lipid transporter activity"/>
    <property type="evidence" value="ECO:0007669"/>
    <property type="project" value="UniProtKB-EC"/>
</dbReference>
<feature type="transmembrane region" description="Helical" evidence="16">
    <location>
        <begin position="244"/>
        <end position="263"/>
    </location>
</feature>
<evidence type="ECO:0000256" key="4">
    <source>
        <dbReference type="ARBA" id="ARBA00022692"/>
    </source>
</evidence>
<dbReference type="NCBIfam" id="TIGR01494">
    <property type="entry name" value="ATPase_P-type"/>
    <property type="match status" value="1"/>
</dbReference>
<dbReference type="InterPro" id="IPR018303">
    <property type="entry name" value="ATPase_P-typ_P_site"/>
</dbReference>
<evidence type="ECO:0000259" key="17">
    <source>
        <dbReference type="Pfam" id="PF00122"/>
    </source>
</evidence>
<reference evidence="19" key="1">
    <citation type="journal article" date="2023" name="Mol. Biol. Evol.">
        <title>Third-Generation Sequencing Reveals the Adaptive Role of the Epigenome in Three Deep-Sea Polychaetes.</title>
        <authorList>
            <person name="Perez M."/>
            <person name="Aroh O."/>
            <person name="Sun Y."/>
            <person name="Lan Y."/>
            <person name="Juniper S.K."/>
            <person name="Young C.R."/>
            <person name="Angers B."/>
            <person name="Qian P.Y."/>
        </authorList>
    </citation>
    <scope>NUCLEOTIDE SEQUENCE</scope>
    <source>
        <strain evidence="19">R07B-5</strain>
    </source>
</reference>
<accession>A0AAD9KLM9</accession>
<feature type="binding site" evidence="15">
    <location>
        <position position="311"/>
    </location>
    <ligand>
        <name>Mg(2+)</name>
        <dbReference type="ChEBI" id="CHEBI:18420"/>
    </ligand>
</feature>
<feature type="binding site" evidence="14">
    <location>
        <position position="672"/>
    </location>
    <ligand>
        <name>ATP</name>
        <dbReference type="ChEBI" id="CHEBI:30616"/>
    </ligand>
</feature>
<feature type="transmembrane region" description="Helical" evidence="16">
    <location>
        <begin position="824"/>
        <end position="850"/>
    </location>
</feature>
<comment type="catalytic activity">
    <reaction evidence="12 16">
        <text>ATP + H2O + phospholipidSide 1 = ADP + phosphate + phospholipidSide 2.</text>
        <dbReference type="EC" id="7.6.2.1"/>
    </reaction>
</comment>
<feature type="binding site" evidence="15">
    <location>
        <position position="697"/>
    </location>
    <ligand>
        <name>Mg(2+)</name>
        <dbReference type="ChEBI" id="CHEBI:18420"/>
    </ligand>
</feature>
<keyword evidence="4 16" id="KW-0812">Transmembrane</keyword>